<evidence type="ECO:0008006" key="3">
    <source>
        <dbReference type="Google" id="ProtNLM"/>
    </source>
</evidence>
<name>A0A5J4NEY0_9TREM</name>
<evidence type="ECO:0000313" key="2">
    <source>
        <dbReference type="Proteomes" id="UP000324629"/>
    </source>
</evidence>
<dbReference type="EMBL" id="QNGE01003311">
    <property type="protein sequence ID" value="KAA3674211.1"/>
    <property type="molecule type" value="Genomic_DNA"/>
</dbReference>
<dbReference type="InterPro" id="IPR036397">
    <property type="entry name" value="RNaseH_sf"/>
</dbReference>
<dbReference type="Gene3D" id="3.30.420.10">
    <property type="entry name" value="Ribonuclease H-like superfamily/Ribonuclease H"/>
    <property type="match status" value="1"/>
</dbReference>
<reference evidence="1 2" key="1">
    <citation type="journal article" date="2019" name="Gigascience">
        <title>Whole-genome sequence of the oriental lung fluke Paragonimus westermani.</title>
        <authorList>
            <person name="Oey H."/>
            <person name="Zakrzewski M."/>
            <person name="Narain K."/>
            <person name="Devi K.R."/>
            <person name="Agatsuma T."/>
            <person name="Nawaratna S."/>
            <person name="Gobert G.N."/>
            <person name="Jones M.K."/>
            <person name="Ragan M.A."/>
            <person name="McManus D.P."/>
            <person name="Krause L."/>
        </authorList>
    </citation>
    <scope>NUCLEOTIDE SEQUENCE [LARGE SCALE GENOMIC DNA]</scope>
    <source>
        <strain evidence="1 2">IND2009</strain>
    </source>
</reference>
<proteinExistence type="predicted"/>
<keyword evidence="2" id="KW-1185">Reference proteome</keyword>
<dbReference type="AlphaFoldDB" id="A0A5J4NEY0"/>
<sequence>MRRLVYHPQSNGQGERFIETCKRSLIKLEGEECISEILDTFLRAYRSSPNQALLNNGSPAEAFLGRIRRTALDAMLPSIVSK</sequence>
<protein>
    <recommendedName>
        <fullName evidence="3">Integrase catalytic domain-containing protein</fullName>
    </recommendedName>
</protein>
<organism evidence="1 2">
    <name type="scientific">Paragonimus westermani</name>
    <dbReference type="NCBI Taxonomy" id="34504"/>
    <lineage>
        <taxon>Eukaryota</taxon>
        <taxon>Metazoa</taxon>
        <taxon>Spiralia</taxon>
        <taxon>Lophotrochozoa</taxon>
        <taxon>Platyhelminthes</taxon>
        <taxon>Trematoda</taxon>
        <taxon>Digenea</taxon>
        <taxon>Plagiorchiida</taxon>
        <taxon>Troglotremata</taxon>
        <taxon>Troglotrematidae</taxon>
        <taxon>Paragonimus</taxon>
    </lineage>
</organism>
<gene>
    <name evidence="1" type="ORF">DEA37_0011242</name>
</gene>
<dbReference type="Proteomes" id="UP000324629">
    <property type="component" value="Unassembled WGS sequence"/>
</dbReference>
<dbReference type="SUPFAM" id="SSF53098">
    <property type="entry name" value="Ribonuclease H-like"/>
    <property type="match status" value="1"/>
</dbReference>
<dbReference type="InterPro" id="IPR012337">
    <property type="entry name" value="RNaseH-like_sf"/>
</dbReference>
<dbReference type="GO" id="GO:0003676">
    <property type="term" value="F:nucleic acid binding"/>
    <property type="evidence" value="ECO:0007669"/>
    <property type="project" value="InterPro"/>
</dbReference>
<dbReference type="InterPro" id="IPR050951">
    <property type="entry name" value="Retrovirus_Pol_polyprotein"/>
</dbReference>
<accession>A0A5J4NEY0</accession>
<evidence type="ECO:0000313" key="1">
    <source>
        <dbReference type="EMBL" id="KAA3674211.1"/>
    </source>
</evidence>
<comment type="caution">
    <text evidence="1">The sequence shown here is derived from an EMBL/GenBank/DDBJ whole genome shotgun (WGS) entry which is preliminary data.</text>
</comment>
<dbReference type="PANTHER" id="PTHR37984:SF5">
    <property type="entry name" value="PROTEIN NYNRIN-LIKE"/>
    <property type="match status" value="1"/>
</dbReference>
<dbReference type="PANTHER" id="PTHR37984">
    <property type="entry name" value="PROTEIN CBG26694"/>
    <property type="match status" value="1"/>
</dbReference>